<evidence type="ECO:0000313" key="2">
    <source>
        <dbReference type="Proteomes" id="UP000054485"/>
    </source>
</evidence>
<gene>
    <name evidence="1" type="ORF">CY34DRAFT_805284</name>
</gene>
<dbReference type="InParanoid" id="A0A0C9ZWF6"/>
<name>A0A0C9ZWF6_9AGAM</name>
<dbReference type="HOGENOM" id="CLU_2293539_0_0_1"/>
<organism evidence="1 2">
    <name type="scientific">Suillus luteus UH-Slu-Lm8-n1</name>
    <dbReference type="NCBI Taxonomy" id="930992"/>
    <lineage>
        <taxon>Eukaryota</taxon>
        <taxon>Fungi</taxon>
        <taxon>Dikarya</taxon>
        <taxon>Basidiomycota</taxon>
        <taxon>Agaricomycotina</taxon>
        <taxon>Agaricomycetes</taxon>
        <taxon>Agaricomycetidae</taxon>
        <taxon>Boletales</taxon>
        <taxon>Suillineae</taxon>
        <taxon>Suillaceae</taxon>
        <taxon>Suillus</taxon>
    </lineage>
</organism>
<evidence type="ECO:0000313" key="1">
    <source>
        <dbReference type="EMBL" id="KIK42140.1"/>
    </source>
</evidence>
<reference evidence="2" key="2">
    <citation type="submission" date="2015-01" db="EMBL/GenBank/DDBJ databases">
        <title>Evolutionary Origins and Diversification of the Mycorrhizal Mutualists.</title>
        <authorList>
            <consortium name="DOE Joint Genome Institute"/>
            <consortium name="Mycorrhizal Genomics Consortium"/>
            <person name="Kohler A."/>
            <person name="Kuo A."/>
            <person name="Nagy L.G."/>
            <person name="Floudas D."/>
            <person name="Copeland A."/>
            <person name="Barry K.W."/>
            <person name="Cichocki N."/>
            <person name="Veneault-Fourrey C."/>
            <person name="LaButti K."/>
            <person name="Lindquist E.A."/>
            <person name="Lipzen A."/>
            <person name="Lundell T."/>
            <person name="Morin E."/>
            <person name="Murat C."/>
            <person name="Riley R."/>
            <person name="Ohm R."/>
            <person name="Sun H."/>
            <person name="Tunlid A."/>
            <person name="Henrissat B."/>
            <person name="Grigoriev I.V."/>
            <person name="Hibbett D.S."/>
            <person name="Martin F."/>
        </authorList>
    </citation>
    <scope>NUCLEOTIDE SEQUENCE [LARGE SCALE GENOMIC DNA]</scope>
    <source>
        <strain evidence="2">UH-Slu-Lm8-n1</strain>
    </source>
</reference>
<keyword evidence="2" id="KW-1185">Reference proteome</keyword>
<dbReference type="EMBL" id="KN835247">
    <property type="protein sequence ID" value="KIK42140.1"/>
    <property type="molecule type" value="Genomic_DNA"/>
</dbReference>
<dbReference type="Proteomes" id="UP000054485">
    <property type="component" value="Unassembled WGS sequence"/>
</dbReference>
<accession>A0A0C9ZWF6</accession>
<proteinExistence type="predicted"/>
<dbReference type="AlphaFoldDB" id="A0A0C9ZWF6"/>
<reference evidence="1 2" key="1">
    <citation type="submission" date="2014-04" db="EMBL/GenBank/DDBJ databases">
        <authorList>
            <consortium name="DOE Joint Genome Institute"/>
            <person name="Kuo A."/>
            <person name="Ruytinx J."/>
            <person name="Rineau F."/>
            <person name="Colpaert J."/>
            <person name="Kohler A."/>
            <person name="Nagy L.G."/>
            <person name="Floudas D."/>
            <person name="Copeland A."/>
            <person name="Barry K.W."/>
            <person name="Cichocki N."/>
            <person name="Veneault-Fourrey C."/>
            <person name="LaButti K."/>
            <person name="Lindquist E.A."/>
            <person name="Lipzen A."/>
            <person name="Lundell T."/>
            <person name="Morin E."/>
            <person name="Murat C."/>
            <person name="Sun H."/>
            <person name="Tunlid A."/>
            <person name="Henrissat B."/>
            <person name="Grigoriev I.V."/>
            <person name="Hibbett D.S."/>
            <person name="Martin F."/>
            <person name="Nordberg H.P."/>
            <person name="Cantor M.N."/>
            <person name="Hua S.X."/>
        </authorList>
    </citation>
    <scope>NUCLEOTIDE SEQUENCE [LARGE SCALE GENOMIC DNA]</scope>
    <source>
        <strain evidence="1 2">UH-Slu-Lm8-n1</strain>
    </source>
</reference>
<protein>
    <submittedName>
        <fullName evidence="1">Uncharacterized protein</fullName>
    </submittedName>
</protein>
<sequence>MRKTVENRLSDERLHSKLVMPHDHHLFNTNDIQPSKFQPQRDMINSPWHLAIADQLTESQLDNAVTICIEGYVACKTTFRRARGRQFSCVSMHFQPHLLMS</sequence>